<dbReference type="GO" id="GO:0000387">
    <property type="term" value="P:spliceosomal snRNP assembly"/>
    <property type="evidence" value="ECO:0007669"/>
    <property type="project" value="TreeGrafter"/>
</dbReference>
<dbReference type="PANTHER" id="PTHR14710">
    <property type="entry name" value="GEM-ASSOCIATED PROTEIN 6"/>
    <property type="match status" value="1"/>
</dbReference>
<dbReference type="InterPro" id="IPR046856">
    <property type="entry name" value="Gemin6_C"/>
</dbReference>
<reference evidence="2" key="1">
    <citation type="submission" date="2015-09" db="EMBL/GenBank/DDBJ databases">
        <title>Scylla olivacea transcriptome.</title>
        <authorList>
            <person name="Ikhwanuddin M."/>
        </authorList>
    </citation>
    <scope>NUCLEOTIDE SEQUENCE</scope>
</reference>
<dbReference type="InterPro" id="IPR046857">
    <property type="entry name" value="Gemin6_Sm-like_dom"/>
</dbReference>
<dbReference type="InterPro" id="IPR009422">
    <property type="entry name" value="Gemin6"/>
</dbReference>
<name>A0A0P4WMS5_SCYOL</name>
<evidence type="ECO:0000259" key="1">
    <source>
        <dbReference type="PROSITE" id="PS52001"/>
    </source>
</evidence>
<sequence>MEGKGHTHKIFSGDPVHQHSLIHRRVRVTTSDLKEHTGWVYTIDPVSESVILVNFIGEEKEVTIVLGYNIKSLTPLDDTPPPGLADAVDSIFKKEQVHYSSQEVTARREAMCVWLADNRVPYTVNEDMVIQVLQVALIRPPYDASGVECHNEVVLDKVMRLVQQAPINTSG</sequence>
<dbReference type="PROSITE" id="PS52001">
    <property type="entry name" value="AD"/>
    <property type="match status" value="1"/>
</dbReference>
<dbReference type="InterPro" id="IPR047574">
    <property type="entry name" value="AD"/>
</dbReference>
<dbReference type="Pfam" id="PF20417">
    <property type="entry name" value="Gemin6_C"/>
    <property type="match status" value="1"/>
</dbReference>
<dbReference type="AlphaFoldDB" id="A0A0P4WMS5"/>
<feature type="domain" description="AD" evidence="1">
    <location>
        <begin position="74"/>
        <end position="170"/>
    </location>
</feature>
<dbReference type="EMBL" id="GDRN01060607">
    <property type="protein sequence ID" value="JAI65331.1"/>
    <property type="molecule type" value="Transcribed_RNA"/>
</dbReference>
<dbReference type="GO" id="GO:0000245">
    <property type="term" value="P:spliceosomal complex assembly"/>
    <property type="evidence" value="ECO:0007669"/>
    <property type="project" value="InterPro"/>
</dbReference>
<dbReference type="Gene3D" id="2.30.30.100">
    <property type="match status" value="1"/>
</dbReference>
<protein>
    <recommendedName>
        <fullName evidence="1">AD domain-containing protein</fullName>
    </recommendedName>
</protein>
<dbReference type="Pfam" id="PF06372">
    <property type="entry name" value="Gemin6"/>
    <property type="match status" value="1"/>
</dbReference>
<evidence type="ECO:0000313" key="2">
    <source>
        <dbReference type="EMBL" id="JAI65331.1"/>
    </source>
</evidence>
<proteinExistence type="predicted"/>
<accession>A0A0P4WMS5</accession>
<dbReference type="PANTHER" id="PTHR14710:SF2">
    <property type="entry name" value="GEM-ASSOCIATED PROTEIN 6"/>
    <property type="match status" value="1"/>
</dbReference>
<organism evidence="2">
    <name type="scientific">Scylla olivacea</name>
    <name type="common">Orange mud crab</name>
    <name type="synonym">Cancer olivacea</name>
    <dbReference type="NCBI Taxonomy" id="85551"/>
    <lineage>
        <taxon>Eukaryota</taxon>
        <taxon>Metazoa</taxon>
        <taxon>Ecdysozoa</taxon>
        <taxon>Arthropoda</taxon>
        <taxon>Crustacea</taxon>
        <taxon>Multicrustacea</taxon>
        <taxon>Malacostraca</taxon>
        <taxon>Eumalacostraca</taxon>
        <taxon>Eucarida</taxon>
        <taxon>Decapoda</taxon>
        <taxon>Pleocyemata</taxon>
        <taxon>Brachyura</taxon>
        <taxon>Eubrachyura</taxon>
        <taxon>Portunoidea</taxon>
        <taxon>Portunidae</taxon>
        <taxon>Portuninae</taxon>
        <taxon>Scylla</taxon>
    </lineage>
</organism>
<dbReference type="GO" id="GO:0005634">
    <property type="term" value="C:nucleus"/>
    <property type="evidence" value="ECO:0007669"/>
    <property type="project" value="InterPro"/>
</dbReference>
<dbReference type="GO" id="GO:0032797">
    <property type="term" value="C:SMN complex"/>
    <property type="evidence" value="ECO:0007669"/>
    <property type="project" value="TreeGrafter"/>
</dbReference>